<dbReference type="RefSeq" id="XP_003653712.1">
    <property type="nucleotide sequence ID" value="XM_003653664.1"/>
</dbReference>
<dbReference type="SUPFAM" id="SSF48264">
    <property type="entry name" value="Cytochrome P450"/>
    <property type="match status" value="1"/>
</dbReference>
<dbReference type="PRINTS" id="PR00465">
    <property type="entry name" value="EP450IV"/>
</dbReference>
<evidence type="ECO:0000256" key="2">
    <source>
        <dbReference type="ARBA" id="ARBA00010617"/>
    </source>
</evidence>
<keyword evidence="4 7" id="KW-0479">Metal-binding</keyword>
<evidence type="ECO:0000256" key="3">
    <source>
        <dbReference type="ARBA" id="ARBA00022617"/>
    </source>
</evidence>
<evidence type="ECO:0000256" key="7">
    <source>
        <dbReference type="PIRSR" id="PIRSR602403-1"/>
    </source>
</evidence>
<keyword evidence="5 7" id="KW-0408">Iron</keyword>
<protein>
    <recommendedName>
        <fullName evidence="12">Cytochrome P450</fullName>
    </recommendedName>
</protein>
<evidence type="ECO:0000256" key="8">
    <source>
        <dbReference type="RuleBase" id="RU000461"/>
    </source>
</evidence>
<dbReference type="Proteomes" id="UP000008181">
    <property type="component" value="Chromosome 2"/>
</dbReference>
<keyword evidence="8" id="KW-0560">Oxidoreductase</keyword>
<dbReference type="InterPro" id="IPR001128">
    <property type="entry name" value="Cyt_P450"/>
</dbReference>
<dbReference type="InterPro" id="IPR002403">
    <property type="entry name" value="Cyt_P450_E_grp-IV"/>
</dbReference>
<keyword evidence="6 8" id="KW-0503">Monooxygenase</keyword>
<dbReference type="PANTHER" id="PTHR24305:SF166">
    <property type="entry name" value="CYTOCHROME P450 12A4, MITOCHONDRIAL-RELATED"/>
    <property type="match status" value="1"/>
</dbReference>
<gene>
    <name evidence="10" type="ORF">THITE_2144764</name>
</gene>
<evidence type="ECO:0000256" key="6">
    <source>
        <dbReference type="ARBA" id="ARBA00023033"/>
    </source>
</evidence>
<dbReference type="AlphaFoldDB" id="G2R186"/>
<dbReference type="InterPro" id="IPR050121">
    <property type="entry name" value="Cytochrome_P450_monoxygenase"/>
</dbReference>
<accession>G2R186</accession>
<proteinExistence type="inferred from homology"/>
<dbReference type="HOGENOM" id="CLU_025001_1_0_1"/>
<organism evidence="10 11">
    <name type="scientific">Thermothielavioides terrestris (strain ATCC 38088 / NRRL 8126)</name>
    <name type="common">Thielavia terrestris</name>
    <dbReference type="NCBI Taxonomy" id="578455"/>
    <lineage>
        <taxon>Eukaryota</taxon>
        <taxon>Fungi</taxon>
        <taxon>Dikarya</taxon>
        <taxon>Ascomycota</taxon>
        <taxon>Pezizomycotina</taxon>
        <taxon>Sordariomycetes</taxon>
        <taxon>Sordariomycetidae</taxon>
        <taxon>Sordariales</taxon>
        <taxon>Chaetomiaceae</taxon>
        <taxon>Thermothielavioides</taxon>
        <taxon>Thermothielavioides terrestris</taxon>
    </lineage>
</organism>
<dbReference type="GeneID" id="11514787"/>
<dbReference type="InterPro" id="IPR017972">
    <property type="entry name" value="Cyt_P450_CS"/>
</dbReference>
<dbReference type="PANTHER" id="PTHR24305">
    <property type="entry name" value="CYTOCHROME P450"/>
    <property type="match status" value="1"/>
</dbReference>
<evidence type="ECO:0008006" key="12">
    <source>
        <dbReference type="Google" id="ProtNLM"/>
    </source>
</evidence>
<feature type="binding site" description="axial binding residue" evidence="7">
    <location>
        <position position="474"/>
    </location>
    <ligand>
        <name>heme</name>
        <dbReference type="ChEBI" id="CHEBI:30413"/>
    </ligand>
    <ligandPart>
        <name>Fe</name>
        <dbReference type="ChEBI" id="CHEBI:18248"/>
    </ligandPart>
</feature>
<keyword evidence="9" id="KW-1133">Transmembrane helix</keyword>
<feature type="transmembrane region" description="Helical" evidence="9">
    <location>
        <begin position="6"/>
        <end position="24"/>
    </location>
</feature>
<dbReference type="OrthoDB" id="1470350at2759"/>
<dbReference type="KEGG" id="ttt:THITE_2144764"/>
<reference evidence="10 11" key="1">
    <citation type="journal article" date="2011" name="Nat. Biotechnol.">
        <title>Comparative genomic analysis of the thermophilic biomass-degrading fungi Myceliophthora thermophila and Thielavia terrestris.</title>
        <authorList>
            <person name="Berka R.M."/>
            <person name="Grigoriev I.V."/>
            <person name="Otillar R."/>
            <person name="Salamov A."/>
            <person name="Grimwood J."/>
            <person name="Reid I."/>
            <person name="Ishmael N."/>
            <person name="John T."/>
            <person name="Darmond C."/>
            <person name="Moisan M.-C."/>
            <person name="Henrissat B."/>
            <person name="Coutinho P.M."/>
            <person name="Lombard V."/>
            <person name="Natvig D.O."/>
            <person name="Lindquist E."/>
            <person name="Schmutz J."/>
            <person name="Lucas S."/>
            <person name="Harris P."/>
            <person name="Powlowski J."/>
            <person name="Bellemare A."/>
            <person name="Taylor D."/>
            <person name="Butler G."/>
            <person name="de Vries R.P."/>
            <person name="Allijn I.E."/>
            <person name="van den Brink J."/>
            <person name="Ushinsky S."/>
            <person name="Storms R."/>
            <person name="Powell A.J."/>
            <person name="Paulsen I.T."/>
            <person name="Elbourne L.D.H."/>
            <person name="Baker S.E."/>
            <person name="Magnuson J."/>
            <person name="LaBoissiere S."/>
            <person name="Clutterbuck A.J."/>
            <person name="Martinez D."/>
            <person name="Wogulis M."/>
            <person name="de Leon A.L."/>
            <person name="Rey M.W."/>
            <person name="Tsang A."/>
        </authorList>
    </citation>
    <scope>NUCLEOTIDE SEQUENCE [LARGE SCALE GENOMIC DNA]</scope>
    <source>
        <strain evidence="11">ATCC 38088 / NRRL 8126</strain>
    </source>
</reference>
<keyword evidence="3 7" id="KW-0349">Heme</keyword>
<keyword evidence="9" id="KW-0812">Transmembrane</keyword>
<evidence type="ECO:0000256" key="4">
    <source>
        <dbReference type="ARBA" id="ARBA00022723"/>
    </source>
</evidence>
<dbReference type="GO" id="GO:0016705">
    <property type="term" value="F:oxidoreductase activity, acting on paired donors, with incorporation or reduction of molecular oxygen"/>
    <property type="evidence" value="ECO:0007669"/>
    <property type="project" value="InterPro"/>
</dbReference>
<dbReference type="eggNOG" id="KOG0157">
    <property type="taxonomic scope" value="Eukaryota"/>
</dbReference>
<comment type="similarity">
    <text evidence="2 8">Belongs to the cytochrome P450 family.</text>
</comment>
<dbReference type="InterPro" id="IPR036396">
    <property type="entry name" value="Cyt_P450_sf"/>
</dbReference>
<evidence type="ECO:0000313" key="10">
    <source>
        <dbReference type="EMBL" id="AEO67376.1"/>
    </source>
</evidence>
<dbReference type="PROSITE" id="PS00086">
    <property type="entry name" value="CYTOCHROME_P450"/>
    <property type="match status" value="1"/>
</dbReference>
<dbReference type="EMBL" id="CP003010">
    <property type="protein sequence ID" value="AEO67376.1"/>
    <property type="molecule type" value="Genomic_DNA"/>
</dbReference>
<comment type="cofactor">
    <cofactor evidence="1 7">
        <name>heme</name>
        <dbReference type="ChEBI" id="CHEBI:30413"/>
    </cofactor>
</comment>
<evidence type="ECO:0000256" key="1">
    <source>
        <dbReference type="ARBA" id="ARBA00001971"/>
    </source>
</evidence>
<evidence type="ECO:0000313" key="11">
    <source>
        <dbReference type="Proteomes" id="UP000008181"/>
    </source>
</evidence>
<dbReference type="GO" id="GO:0005506">
    <property type="term" value="F:iron ion binding"/>
    <property type="evidence" value="ECO:0007669"/>
    <property type="project" value="InterPro"/>
</dbReference>
<dbReference type="GO" id="GO:0004497">
    <property type="term" value="F:monooxygenase activity"/>
    <property type="evidence" value="ECO:0007669"/>
    <property type="project" value="UniProtKB-KW"/>
</dbReference>
<evidence type="ECO:0000256" key="5">
    <source>
        <dbReference type="ARBA" id="ARBA00023004"/>
    </source>
</evidence>
<keyword evidence="11" id="KW-1185">Reference proteome</keyword>
<dbReference type="Gene3D" id="1.10.630.10">
    <property type="entry name" value="Cytochrome P450"/>
    <property type="match status" value="2"/>
</dbReference>
<name>G2R186_THETT</name>
<dbReference type="GO" id="GO:0020037">
    <property type="term" value="F:heme binding"/>
    <property type="evidence" value="ECO:0007669"/>
    <property type="project" value="InterPro"/>
</dbReference>
<keyword evidence="9" id="KW-0472">Membrane</keyword>
<dbReference type="Pfam" id="PF00067">
    <property type="entry name" value="p450"/>
    <property type="match status" value="1"/>
</dbReference>
<sequence length="527" mass="58737">MLDSASLLKLLALLGLAAAVAILGRRMLLPRRYPGIPYNTASAGRISGDLPDLMPVYRATNEVTRAIADITTRKLGTPIAQLLFPSVRRPLIVVDDPREVEDIVVRRNKQFDRAPTFVGMFKPMFPTATISQFTTPALRAQKRLWADVMSTEFLRRVAAPNIHRSASELVELWRLKASTVHRDRPFDVHEDFKDATLDVIWTTVVGDNPGATRYSIQRLQSQLAGKEAADLTPPDGHCIKEQVAYINDAIARADSSVIPPLALKLQTYTARYRKFRRTVNGEMRRAMQKAAGRFHSLEVGRLEDEAIDRCAMDLVLRRQILQAKKAGVTPSDPTRDQTMLDEMFVLLVAIVQADVPYLDAACEETFRLSCTATCSLRQALVDTHVLGCPVPKGAELLLIYCVDRAPPPVDEALRSDTSRASAEKLGDGLQGAPGRDLGTFQPRRWLVRDEQTGKEVFNAYAVPSLTFGGGYRGCFGRKLAVMELRIMVVLLILSFEFLPLPEDLRGMSAHEKVFREPDFPFAKVRVL</sequence>
<evidence type="ECO:0000256" key="9">
    <source>
        <dbReference type="SAM" id="Phobius"/>
    </source>
</evidence>